<protein>
    <recommendedName>
        <fullName evidence="3">Abnormal spindle-like microcephaly-associated protein ASH domain-containing protein</fullName>
    </recommendedName>
</protein>
<dbReference type="Proteomes" id="UP000189670">
    <property type="component" value="Unassembled WGS sequence"/>
</dbReference>
<comment type="caution">
    <text evidence="1">The sequence shown here is derived from an EMBL/GenBank/DDBJ whole genome shotgun (WGS) entry which is preliminary data.</text>
</comment>
<dbReference type="EMBL" id="ATBP01000305">
    <property type="protein sequence ID" value="ETR71204.1"/>
    <property type="molecule type" value="Genomic_DNA"/>
</dbReference>
<dbReference type="AlphaFoldDB" id="A0A1V1P8U5"/>
<accession>A0A1V1P8U5</accession>
<evidence type="ECO:0000313" key="1">
    <source>
        <dbReference type="EMBL" id="ETR71204.1"/>
    </source>
</evidence>
<evidence type="ECO:0008006" key="3">
    <source>
        <dbReference type="Google" id="ProtNLM"/>
    </source>
</evidence>
<sequence length="856" mass="96682">MFFEPTSEQIFTGSLTIKSNAENGDQVITLKGSGVTIPPEKELGLFVKSINFGRHPLSVQTKDSTIWLVNNSFLPIQIQDIRINGNGFAIENQCGEMIDPKNQCAINVAFIPESSGNIAAELVIESNADDSPHVIPLQGTGDNSADDTPVCAFILENLFDQQLTNQPITIGHAFAEGDIPAGKTIRMTIENQPIPVQVEHKAIHSDGSLKHGILSFIAPDLSAHSSYQVQLFASHQKSDQQMLNLSDLLATSYDAELTVILDGQTYKVSAKQLLNSTLKSKQWISGPICTEWLIHSPLKDSAGNSHPHLTARLEIRAYSGMEDIRSSITLENNWTFQSDPHNLTYHAMITIGDDIAWEQPTQVHFHHARWRKIFWWNKQKGLDESSKIHVKHDTRYFITTKAIPNFDTQYIGGVNETYLNEMETRWIQPVQQKQYTFIRNEPMSIGFATAYMGSTGSHLDIGPITRWSSRYLMSMDARAKKVDQGQADLAGSWSMHLRDKNTDLPVSIEEYPYCGTAGRKDDYKNPQTNLYENPAECEEGRDCSSPYKPDIAHQPSFAYIPYLVSGDYYHLEEMQFWANYCVISKSPVYRNFEKGLLRNDQIRAQAWGFRNIADAAYATPDDHPMKSYLMRIVDNNLEYYNETFTNNENAISKLGWILPVISESTIADGVVLAPWMDDFMTFTIGHIVELGFEKAVPFLGWKSTFPVERMIADHSCWIFASAYRTVVSPSWDDAKAGIFFQTYDGIYNASLAWRENELQDIYQEILNLECNSQEMTNLLVQHNILEYGVNGEMIGYTNDIMHGYQVILKTALAYAVDSGAPGANEAWEIIQARAKKPDFNHGACYQWTILPRSLDR</sequence>
<evidence type="ECO:0000313" key="2">
    <source>
        <dbReference type="Proteomes" id="UP000189670"/>
    </source>
</evidence>
<gene>
    <name evidence="1" type="ORF">OMM_02665</name>
</gene>
<reference evidence="2" key="1">
    <citation type="submission" date="2012-11" db="EMBL/GenBank/DDBJ databases">
        <authorList>
            <person name="Lucero-Rivera Y.E."/>
            <person name="Tovar-Ramirez D."/>
        </authorList>
    </citation>
    <scope>NUCLEOTIDE SEQUENCE [LARGE SCALE GENOMIC DNA]</scope>
    <source>
        <strain evidence="2">Araruama</strain>
    </source>
</reference>
<proteinExistence type="predicted"/>
<dbReference type="Gene3D" id="2.60.40.10">
    <property type="entry name" value="Immunoglobulins"/>
    <property type="match status" value="1"/>
</dbReference>
<dbReference type="InterPro" id="IPR013783">
    <property type="entry name" value="Ig-like_fold"/>
</dbReference>
<organism evidence="1 2">
    <name type="scientific">Candidatus Magnetoglobus multicellularis str. Araruama</name>
    <dbReference type="NCBI Taxonomy" id="890399"/>
    <lineage>
        <taxon>Bacteria</taxon>
        <taxon>Pseudomonadati</taxon>
        <taxon>Thermodesulfobacteriota</taxon>
        <taxon>Desulfobacteria</taxon>
        <taxon>Desulfobacterales</taxon>
        <taxon>Desulfobacteraceae</taxon>
        <taxon>Candidatus Magnetoglobus</taxon>
    </lineage>
</organism>
<name>A0A1V1P8U5_9BACT</name>